<keyword evidence="1" id="KW-0472">Membrane</keyword>
<evidence type="ECO:0000313" key="3">
    <source>
        <dbReference type="EMBL" id="MEW9921042.1"/>
    </source>
</evidence>
<name>A0ABV3RPZ3_9RHOB</name>
<reference evidence="3 4" key="1">
    <citation type="submission" date="2024-07" db="EMBL/GenBank/DDBJ databases">
        <title>Marimonas sp.nov., isolated from tidal-flat sediment.</title>
        <authorList>
            <person name="Jayan J.N."/>
            <person name="Lee S.S."/>
        </authorList>
    </citation>
    <scope>NUCLEOTIDE SEQUENCE [LARGE SCALE GENOMIC DNA]</scope>
    <source>
        <strain evidence="3 4">MJW-29</strain>
    </source>
</reference>
<sequence length="145" mass="16213">MVRVQKTASESQLAPVARLKRFWRDEAGNATIESIIWFPIFAILLAFIMNVSIVFFTESQMLRVVQDGNRAFSLGRLADAQEVQNYILTRLSYLEANLDISTNISDGFVMTSLKAPAGDLMPLNFMNSAFNGITINVSAQQIVEF</sequence>
<dbReference type="EMBL" id="JBFNXX010000012">
    <property type="protein sequence ID" value="MEW9921042.1"/>
    <property type="molecule type" value="Genomic_DNA"/>
</dbReference>
<comment type="caution">
    <text evidence="3">The sequence shown here is derived from an EMBL/GenBank/DDBJ whole genome shotgun (WGS) entry which is preliminary data.</text>
</comment>
<feature type="domain" description="TadE-like" evidence="2">
    <location>
        <begin position="28"/>
        <end position="68"/>
    </location>
</feature>
<keyword evidence="1" id="KW-1133">Transmembrane helix</keyword>
<dbReference type="InterPro" id="IPR012495">
    <property type="entry name" value="TadE-like_dom"/>
</dbReference>
<feature type="transmembrane region" description="Helical" evidence="1">
    <location>
        <begin position="35"/>
        <end position="56"/>
    </location>
</feature>
<evidence type="ECO:0000259" key="2">
    <source>
        <dbReference type="Pfam" id="PF07811"/>
    </source>
</evidence>
<protein>
    <submittedName>
        <fullName evidence="3">TadE/TadG family type IV pilus assembly protein</fullName>
    </submittedName>
</protein>
<keyword evidence="4" id="KW-1185">Reference proteome</keyword>
<evidence type="ECO:0000313" key="4">
    <source>
        <dbReference type="Proteomes" id="UP001556098"/>
    </source>
</evidence>
<accession>A0ABV3RPZ3</accession>
<gene>
    <name evidence="3" type="ORF">AB2B41_15625</name>
</gene>
<dbReference type="RefSeq" id="WP_367878744.1">
    <property type="nucleotide sequence ID" value="NZ_JBFNXX010000012.1"/>
</dbReference>
<proteinExistence type="predicted"/>
<dbReference type="Proteomes" id="UP001556098">
    <property type="component" value="Unassembled WGS sequence"/>
</dbReference>
<dbReference type="Pfam" id="PF07811">
    <property type="entry name" value="TadE"/>
    <property type="match status" value="1"/>
</dbReference>
<evidence type="ECO:0000256" key="1">
    <source>
        <dbReference type="SAM" id="Phobius"/>
    </source>
</evidence>
<organism evidence="3 4">
    <name type="scientific">Sulfitobacter sediminis</name>
    <dbReference type="NCBI Taxonomy" id="3234186"/>
    <lineage>
        <taxon>Bacteria</taxon>
        <taxon>Pseudomonadati</taxon>
        <taxon>Pseudomonadota</taxon>
        <taxon>Alphaproteobacteria</taxon>
        <taxon>Rhodobacterales</taxon>
        <taxon>Roseobacteraceae</taxon>
        <taxon>Sulfitobacter</taxon>
    </lineage>
</organism>
<keyword evidence="1" id="KW-0812">Transmembrane</keyword>